<evidence type="ECO:0000313" key="2">
    <source>
        <dbReference type="Proteomes" id="UP001164020"/>
    </source>
</evidence>
<protein>
    <submittedName>
        <fullName evidence="1">AbrB/MazE/SpoVT family DNA-binding domain-containing protein</fullName>
    </submittedName>
</protein>
<proteinExistence type="predicted"/>
<dbReference type="RefSeq" id="WP_268882090.1">
    <property type="nucleotide sequence ID" value="NZ_CP114029.1"/>
</dbReference>
<evidence type="ECO:0000313" key="1">
    <source>
        <dbReference type="EMBL" id="WAP69654.1"/>
    </source>
</evidence>
<reference evidence="1" key="1">
    <citation type="submission" date="2022-12" db="EMBL/GenBank/DDBJ databases">
        <title>Jiella pelagia sp. nov., isolated from phosphonate enriched culture of Northwest Pacific surface seawater.</title>
        <authorList>
            <person name="Shin D.Y."/>
            <person name="Hwang C.Y."/>
        </authorList>
    </citation>
    <scope>NUCLEOTIDE SEQUENCE</scope>
    <source>
        <strain evidence="1">HL-NP1</strain>
    </source>
</reference>
<sequence>MSITLTVTKDGAVALGPELLEHLGVEPGGHLSAELDSAGTISLHAAESNSRPQEPQRSGRIEDTFGALKPYYDGPPLTIEQINEAIADGWAGKR</sequence>
<dbReference type="Proteomes" id="UP001164020">
    <property type="component" value="Chromosome"/>
</dbReference>
<gene>
    <name evidence="1" type="ORF">OH818_05380</name>
</gene>
<name>A0ABY7C1C0_9HYPH</name>
<accession>A0ABY7C1C0</accession>
<dbReference type="GO" id="GO:0003677">
    <property type="term" value="F:DNA binding"/>
    <property type="evidence" value="ECO:0007669"/>
    <property type="project" value="UniProtKB-KW"/>
</dbReference>
<dbReference type="EMBL" id="CP114029">
    <property type="protein sequence ID" value="WAP69654.1"/>
    <property type="molecule type" value="Genomic_DNA"/>
</dbReference>
<keyword evidence="2" id="KW-1185">Reference proteome</keyword>
<keyword evidence="1" id="KW-0238">DNA-binding</keyword>
<organism evidence="1 2">
    <name type="scientific">Jiella pelagia</name>
    <dbReference type="NCBI Taxonomy" id="2986949"/>
    <lineage>
        <taxon>Bacteria</taxon>
        <taxon>Pseudomonadati</taxon>
        <taxon>Pseudomonadota</taxon>
        <taxon>Alphaproteobacteria</taxon>
        <taxon>Hyphomicrobiales</taxon>
        <taxon>Aurantimonadaceae</taxon>
        <taxon>Jiella</taxon>
    </lineage>
</organism>